<keyword evidence="8" id="KW-1185">Reference proteome</keyword>
<sequence>MGRKRSATRRPAVGVRVLAAVLALAVVGGCQQPSSRPEISFEEKAPTMDQAQLPTLRQTQAQLLELIFAIEREISQLVPALKPWWWNNKYSTLRCPDGEKGMGLAFPSLVSRHGLSDAEWELLYPVVRRLAAEAGLTSAGAFQNKAGNHDVRIHSGDGRMLMFGSREATQLTADISCRRTDDGPVWVGNEIPMPPNPQP</sequence>
<reference evidence="7 8" key="1">
    <citation type="submission" date="2023-08" db="EMBL/GenBank/DDBJ databases">
        <authorList>
            <person name="Folkvardsen B D."/>
            <person name="Norman A."/>
        </authorList>
    </citation>
    <scope>NUCLEOTIDE SEQUENCE [LARGE SCALE GENOMIC DNA]</scope>
    <source>
        <strain evidence="7 8">Mu0053</strain>
    </source>
</reference>
<proteinExistence type="predicted"/>
<comment type="subcellular location">
    <subcellularLocation>
        <location evidence="1">Cell membrane</location>
        <topology evidence="1">Lipid-anchor</topology>
    </subcellularLocation>
</comment>
<protein>
    <submittedName>
        <fullName evidence="7">LppA family lipoprotein</fullName>
    </submittedName>
</protein>
<name>A0ABM9L945_9MYCO</name>
<evidence type="ECO:0000313" key="7">
    <source>
        <dbReference type="EMBL" id="CAJ1494987.1"/>
    </source>
</evidence>
<gene>
    <name evidence="7" type="ORF">MU0053_000232</name>
</gene>
<accession>A0ABM9L945</accession>
<dbReference type="Gene3D" id="3.30.2030.20">
    <property type="match status" value="1"/>
</dbReference>
<keyword evidence="4" id="KW-0472">Membrane</keyword>
<dbReference type="PROSITE" id="PS51257">
    <property type="entry name" value="PROKAR_LIPOPROTEIN"/>
    <property type="match status" value="1"/>
</dbReference>
<keyword evidence="2" id="KW-1003">Cell membrane</keyword>
<evidence type="ECO:0000256" key="2">
    <source>
        <dbReference type="ARBA" id="ARBA00022475"/>
    </source>
</evidence>
<evidence type="ECO:0000256" key="3">
    <source>
        <dbReference type="ARBA" id="ARBA00022729"/>
    </source>
</evidence>
<evidence type="ECO:0000256" key="4">
    <source>
        <dbReference type="ARBA" id="ARBA00023136"/>
    </source>
</evidence>
<evidence type="ECO:0000313" key="8">
    <source>
        <dbReference type="Proteomes" id="UP001190465"/>
    </source>
</evidence>
<dbReference type="InterPro" id="IPR032018">
    <property type="entry name" value="LppA/LppB/LprP"/>
</dbReference>
<dbReference type="RefSeq" id="WP_308480599.1">
    <property type="nucleotide sequence ID" value="NZ_OY726397.1"/>
</dbReference>
<keyword evidence="3" id="KW-0732">Signal</keyword>
<evidence type="ECO:0000256" key="5">
    <source>
        <dbReference type="ARBA" id="ARBA00023139"/>
    </source>
</evidence>
<keyword evidence="6 7" id="KW-0449">Lipoprotein</keyword>
<keyword evidence="5" id="KW-0564">Palmitate</keyword>
<dbReference type="Proteomes" id="UP001190465">
    <property type="component" value="Chromosome"/>
</dbReference>
<evidence type="ECO:0000256" key="1">
    <source>
        <dbReference type="ARBA" id="ARBA00004193"/>
    </source>
</evidence>
<dbReference type="Pfam" id="PF16708">
    <property type="entry name" value="LppA"/>
    <property type="match status" value="1"/>
</dbReference>
<evidence type="ECO:0000256" key="6">
    <source>
        <dbReference type="ARBA" id="ARBA00023288"/>
    </source>
</evidence>
<organism evidence="7 8">
    <name type="scientific">[Mycobacterium] burgundiense</name>
    <dbReference type="NCBI Taxonomy" id="3064286"/>
    <lineage>
        <taxon>Bacteria</taxon>
        <taxon>Bacillati</taxon>
        <taxon>Actinomycetota</taxon>
        <taxon>Actinomycetes</taxon>
        <taxon>Mycobacteriales</taxon>
        <taxon>Mycobacteriaceae</taxon>
        <taxon>Mycolicibacterium</taxon>
    </lineage>
</organism>
<dbReference type="EMBL" id="OY726397">
    <property type="protein sequence ID" value="CAJ1494987.1"/>
    <property type="molecule type" value="Genomic_DNA"/>
</dbReference>